<name>A0A8E2J726_9APHY</name>
<gene>
    <name evidence="3" type="ORF">OBBRIDRAFT_788813</name>
</gene>
<dbReference type="Proteomes" id="UP000250043">
    <property type="component" value="Unassembled WGS sequence"/>
</dbReference>
<evidence type="ECO:0000256" key="1">
    <source>
        <dbReference type="SAM" id="MobiDB-lite"/>
    </source>
</evidence>
<reference evidence="3 4" key="1">
    <citation type="submission" date="2016-07" db="EMBL/GenBank/DDBJ databases">
        <title>Draft genome of the white-rot fungus Obba rivulosa 3A-2.</title>
        <authorList>
            <consortium name="DOE Joint Genome Institute"/>
            <person name="Miettinen O."/>
            <person name="Riley R."/>
            <person name="Acob R."/>
            <person name="Barry K."/>
            <person name="Cullen D."/>
            <person name="De Vries R."/>
            <person name="Hainaut M."/>
            <person name="Hatakka A."/>
            <person name="Henrissat B."/>
            <person name="Hilden K."/>
            <person name="Kuo R."/>
            <person name="Labutti K."/>
            <person name="Lipzen A."/>
            <person name="Makela M.R."/>
            <person name="Sandor L."/>
            <person name="Spatafora J.W."/>
            <person name="Grigoriev I.V."/>
            <person name="Hibbett D.S."/>
        </authorList>
    </citation>
    <scope>NUCLEOTIDE SEQUENCE [LARGE SCALE GENOMIC DNA]</scope>
    <source>
        <strain evidence="3 4">3A-2</strain>
    </source>
</reference>
<keyword evidence="4" id="KW-1185">Reference proteome</keyword>
<dbReference type="EMBL" id="KV722340">
    <property type="protein sequence ID" value="OCH94807.1"/>
    <property type="molecule type" value="Genomic_DNA"/>
</dbReference>
<feature type="compositionally biased region" description="Basic and acidic residues" evidence="1">
    <location>
        <begin position="562"/>
        <end position="583"/>
    </location>
</feature>
<feature type="region of interest" description="Disordered" evidence="1">
    <location>
        <begin position="116"/>
        <end position="170"/>
    </location>
</feature>
<evidence type="ECO:0000256" key="2">
    <source>
        <dbReference type="SAM" id="Phobius"/>
    </source>
</evidence>
<feature type="compositionally biased region" description="Polar residues" evidence="1">
    <location>
        <begin position="116"/>
        <end position="129"/>
    </location>
</feature>
<sequence>MLNLSLIPSTLLQSCPLVNIATTSAIVAFAMLVIGSLFSAVVDFVENRLARLADFSSFPPWLDADCSFDRFNTDATICTMTSEFMACTYEIFKHSDDLVTTFMRPHLSMETKHNCTSIPTASDAQSGADSQPHADEAYLTPPSRLLSSPCPSLSPSSDASSPSDGSISPLPSPVLYHPLLSERQADIVSLDDDSGELSPLNLHLTLRPSRKRSSHLLPKKVASLASARTSQQPSAPATPPASSSTFPSALSLTSRRRAPSRHSSGSSVEGSGRVSPREVLRDFLVNHAVPTPSRETAADEPAPRLALSAAEGRDAYSVDSLYGRTDLVSAASPARSLSSSSVTAPASSIISSPTISPVPSSAIDHDDQADRPKFNFRPLFLPQRVARRRLAELTPKPQLRPLILPRQLAKRNGTTIIVPSSRSSSLTTPLSATTCSRYQTPMTSSHSDIQRDDLATHDTEQFAQPRRCRKGKQLDDIISLLDMSGVTKKVEKGVQASPPDEVRREECNNERELPKLVIPERSGNGWEEGARSEGSDEVYSEREMQRLSQEIDNVLSVISRQDAQDKDSEEPTRQPKDEVRKSTELAYAL</sequence>
<keyword evidence="2" id="KW-0812">Transmembrane</keyword>
<dbReference type="OrthoDB" id="10639495at2759"/>
<feature type="compositionally biased region" description="Basic and acidic residues" evidence="1">
    <location>
        <begin position="528"/>
        <end position="545"/>
    </location>
</feature>
<feature type="compositionally biased region" description="Low complexity" evidence="1">
    <location>
        <begin position="332"/>
        <end position="362"/>
    </location>
</feature>
<evidence type="ECO:0000313" key="4">
    <source>
        <dbReference type="Proteomes" id="UP000250043"/>
    </source>
</evidence>
<proteinExistence type="predicted"/>
<feature type="region of interest" description="Disordered" evidence="1">
    <location>
        <begin position="222"/>
        <end position="275"/>
    </location>
</feature>
<feature type="compositionally biased region" description="Low complexity" evidence="1">
    <location>
        <begin position="261"/>
        <end position="274"/>
    </location>
</feature>
<organism evidence="3 4">
    <name type="scientific">Obba rivulosa</name>
    <dbReference type="NCBI Taxonomy" id="1052685"/>
    <lineage>
        <taxon>Eukaryota</taxon>
        <taxon>Fungi</taxon>
        <taxon>Dikarya</taxon>
        <taxon>Basidiomycota</taxon>
        <taxon>Agaricomycotina</taxon>
        <taxon>Agaricomycetes</taxon>
        <taxon>Polyporales</taxon>
        <taxon>Gelatoporiaceae</taxon>
        <taxon>Obba</taxon>
    </lineage>
</organism>
<accession>A0A8E2J726</accession>
<evidence type="ECO:0000313" key="3">
    <source>
        <dbReference type="EMBL" id="OCH94807.1"/>
    </source>
</evidence>
<feature type="compositionally biased region" description="Low complexity" evidence="1">
    <location>
        <begin position="141"/>
        <end position="169"/>
    </location>
</feature>
<protein>
    <submittedName>
        <fullName evidence="3">Uncharacterized protein</fullName>
    </submittedName>
</protein>
<feature type="compositionally biased region" description="Basic and acidic residues" evidence="1">
    <location>
        <begin position="500"/>
        <end position="514"/>
    </location>
</feature>
<feature type="region of interest" description="Disordered" evidence="1">
    <location>
        <begin position="490"/>
        <end position="545"/>
    </location>
</feature>
<dbReference type="AlphaFoldDB" id="A0A8E2J726"/>
<feature type="region of interest" description="Disordered" evidence="1">
    <location>
        <begin position="332"/>
        <end position="370"/>
    </location>
</feature>
<feature type="transmembrane region" description="Helical" evidence="2">
    <location>
        <begin position="20"/>
        <end position="42"/>
    </location>
</feature>
<feature type="region of interest" description="Disordered" evidence="1">
    <location>
        <begin position="559"/>
        <end position="589"/>
    </location>
</feature>
<keyword evidence="2" id="KW-0472">Membrane</keyword>
<keyword evidence="2" id="KW-1133">Transmembrane helix</keyword>
<feature type="compositionally biased region" description="Low complexity" evidence="1">
    <location>
        <begin position="229"/>
        <end position="253"/>
    </location>
</feature>